<keyword evidence="1" id="KW-0472">Membrane</keyword>
<evidence type="ECO:0000256" key="1">
    <source>
        <dbReference type="SAM" id="Phobius"/>
    </source>
</evidence>
<keyword evidence="1" id="KW-1133">Transmembrane helix</keyword>
<sequence>MELAFLKKRKNHIYKQETWMGIISLIIAFLALLYLNIILLIQETFIGKGFLQIVGIGLVCSVVGMITKSKSRKYALWACSLYLFMLLFSIFGFMLGWMISFGP</sequence>
<comment type="caution">
    <text evidence="2">The sequence shown here is derived from an EMBL/GenBank/DDBJ whole genome shotgun (WGS) entry which is preliminary data.</text>
</comment>
<feature type="transmembrane region" description="Helical" evidence="1">
    <location>
        <begin position="21"/>
        <end position="39"/>
    </location>
</feature>
<name>A0A164E6H6_BACCE</name>
<evidence type="ECO:0000313" key="3">
    <source>
        <dbReference type="Proteomes" id="UP000076501"/>
    </source>
</evidence>
<evidence type="ECO:0000313" key="2">
    <source>
        <dbReference type="EMBL" id="KZD32559.1"/>
    </source>
</evidence>
<dbReference type="PATRIC" id="fig|1396.539.peg.3094"/>
<feature type="transmembrane region" description="Helical" evidence="1">
    <location>
        <begin position="74"/>
        <end position="99"/>
    </location>
</feature>
<gene>
    <name evidence="2" type="ORF">B4082_3410</name>
</gene>
<reference evidence="2 3" key="1">
    <citation type="submission" date="2015-09" db="EMBL/GenBank/DDBJ databases">
        <title>Bacillus cereus food isolates.</title>
        <authorList>
            <person name="Boekhorst J."/>
        </authorList>
    </citation>
    <scope>NUCLEOTIDE SEQUENCE [LARGE SCALE GENOMIC DNA]</scope>
    <source>
        <strain evidence="2 3">B4082</strain>
    </source>
</reference>
<protein>
    <recommendedName>
        <fullName evidence="4">Group-specific protein</fullName>
    </recommendedName>
</protein>
<keyword evidence="1" id="KW-0812">Transmembrane</keyword>
<accession>A0A164E6H6</accession>
<dbReference type="EMBL" id="LJKA01000050">
    <property type="protein sequence ID" value="KZD32559.1"/>
    <property type="molecule type" value="Genomic_DNA"/>
</dbReference>
<feature type="transmembrane region" description="Helical" evidence="1">
    <location>
        <begin position="45"/>
        <end position="67"/>
    </location>
</feature>
<evidence type="ECO:0008006" key="4">
    <source>
        <dbReference type="Google" id="ProtNLM"/>
    </source>
</evidence>
<organism evidence="2 3">
    <name type="scientific">Bacillus cereus</name>
    <dbReference type="NCBI Taxonomy" id="1396"/>
    <lineage>
        <taxon>Bacteria</taxon>
        <taxon>Bacillati</taxon>
        <taxon>Bacillota</taxon>
        <taxon>Bacilli</taxon>
        <taxon>Bacillales</taxon>
        <taxon>Bacillaceae</taxon>
        <taxon>Bacillus</taxon>
        <taxon>Bacillus cereus group</taxon>
    </lineage>
</organism>
<dbReference type="AlphaFoldDB" id="A0A164E6H6"/>
<dbReference type="RefSeq" id="WP_063223405.1">
    <property type="nucleotide sequence ID" value="NZ_JAEHBS010000003.1"/>
</dbReference>
<proteinExistence type="predicted"/>
<dbReference type="Proteomes" id="UP000076501">
    <property type="component" value="Unassembled WGS sequence"/>
</dbReference>